<evidence type="ECO:0000256" key="10">
    <source>
        <dbReference type="ARBA" id="ARBA00023237"/>
    </source>
</evidence>
<evidence type="ECO:0000256" key="8">
    <source>
        <dbReference type="ARBA" id="ARBA00023077"/>
    </source>
</evidence>
<dbReference type="AlphaFoldDB" id="A0A974P759"/>
<evidence type="ECO:0000256" key="2">
    <source>
        <dbReference type="ARBA" id="ARBA00022448"/>
    </source>
</evidence>
<dbReference type="GO" id="GO:0009279">
    <property type="term" value="C:cell outer membrane"/>
    <property type="evidence" value="ECO:0007669"/>
    <property type="project" value="UniProtKB-SubCell"/>
</dbReference>
<feature type="region of interest" description="Disordered" evidence="11">
    <location>
        <begin position="329"/>
        <end position="373"/>
    </location>
</feature>
<keyword evidence="5" id="KW-0812">Transmembrane</keyword>
<reference evidence="13" key="1">
    <citation type="submission" date="2021-01" db="EMBL/GenBank/DDBJ databases">
        <title>Genome sequence of Phenylobacterium sp. 20VBR1 isolated from a valley glaceir, Ny-Alesund, Svalbard.</title>
        <authorList>
            <person name="Thomas F.A."/>
            <person name="Krishnan K.P."/>
            <person name="Sinha R.K."/>
        </authorList>
    </citation>
    <scope>NUCLEOTIDE SEQUENCE</scope>
    <source>
        <strain evidence="13">20VBR1</strain>
    </source>
</reference>
<dbReference type="InterPro" id="IPR036942">
    <property type="entry name" value="Beta-barrel_TonB_sf"/>
</dbReference>
<sequence length="385" mass="41379">MQADISLLGASACGGGLAGGIKGAYTVEEALSQLLARAPCAWRVVGSRSVQIRPADPSVAAQTTSPPVAVSEVLVTATKRVQSTERLAVAVSVISAEQLAATGAADPGETSGQLAGVLTTNLGPSRDKLILRGLSDGAFTGRSRSTVGTYLDNTPINYNAPDPDLRLVDVERIEVVRGPQGAFTGRVSERNLPHRHPKTRPVACVSAGFWLQILDTGRRAERGRRRLCQSSFVRRRGRVEDLRLPRESGGYLDDINLRRDNVDRTRRYGGRVSMSFQPNDIWTVDLSGTVQHLKSEDTHYTNRASGLQRASRVAEPHGSSIALVAATVRGPGDGASSSPPRGSCGTRIPASMTHRPSWTCSRPMARSERSIPTPRGRRCWCKILS</sequence>
<gene>
    <name evidence="13" type="ORF">JKL49_11840</name>
</gene>
<dbReference type="PANTHER" id="PTHR32552">
    <property type="entry name" value="FERRICHROME IRON RECEPTOR-RELATED"/>
    <property type="match status" value="1"/>
</dbReference>
<dbReference type="EMBL" id="CP068570">
    <property type="protein sequence ID" value="QQZ51610.1"/>
    <property type="molecule type" value="Genomic_DNA"/>
</dbReference>
<evidence type="ECO:0000256" key="5">
    <source>
        <dbReference type="ARBA" id="ARBA00022692"/>
    </source>
</evidence>
<keyword evidence="8" id="KW-0798">TonB box</keyword>
<dbReference type="Gene3D" id="2.40.170.20">
    <property type="entry name" value="TonB-dependent receptor, beta-barrel domain"/>
    <property type="match status" value="1"/>
</dbReference>
<evidence type="ECO:0000256" key="6">
    <source>
        <dbReference type="ARBA" id="ARBA00023004"/>
    </source>
</evidence>
<keyword evidence="2" id="KW-0813">Transport</keyword>
<keyword evidence="13" id="KW-0675">Receptor</keyword>
<dbReference type="Gene3D" id="3.55.50.30">
    <property type="match status" value="1"/>
</dbReference>
<evidence type="ECO:0000259" key="12">
    <source>
        <dbReference type="Pfam" id="PF07715"/>
    </source>
</evidence>
<evidence type="ECO:0000256" key="1">
    <source>
        <dbReference type="ARBA" id="ARBA00004571"/>
    </source>
</evidence>
<comment type="subcellular location">
    <subcellularLocation>
        <location evidence="1">Cell outer membrane</location>
        <topology evidence="1">Multi-pass membrane protein</topology>
    </subcellularLocation>
</comment>
<accession>A0A974P759</accession>
<evidence type="ECO:0000256" key="4">
    <source>
        <dbReference type="ARBA" id="ARBA00022496"/>
    </source>
</evidence>
<evidence type="ECO:0000256" key="9">
    <source>
        <dbReference type="ARBA" id="ARBA00023136"/>
    </source>
</evidence>
<organism evidence="13">
    <name type="scientific">Phenylobacterium glaciei</name>
    <dbReference type="NCBI Taxonomy" id="2803784"/>
    <lineage>
        <taxon>Bacteria</taxon>
        <taxon>Pseudomonadati</taxon>
        <taxon>Pseudomonadota</taxon>
        <taxon>Alphaproteobacteria</taxon>
        <taxon>Caulobacterales</taxon>
        <taxon>Caulobacteraceae</taxon>
        <taxon>Phenylobacterium</taxon>
    </lineage>
</organism>
<dbReference type="SUPFAM" id="SSF56935">
    <property type="entry name" value="Porins"/>
    <property type="match status" value="1"/>
</dbReference>
<keyword evidence="9" id="KW-0472">Membrane</keyword>
<evidence type="ECO:0000256" key="11">
    <source>
        <dbReference type="SAM" id="MobiDB-lite"/>
    </source>
</evidence>
<dbReference type="InterPro" id="IPR039426">
    <property type="entry name" value="TonB-dep_rcpt-like"/>
</dbReference>
<evidence type="ECO:0000313" key="13">
    <source>
        <dbReference type="EMBL" id="QQZ51610.1"/>
    </source>
</evidence>
<dbReference type="PANTHER" id="PTHR32552:SF81">
    <property type="entry name" value="TONB-DEPENDENT OUTER MEMBRANE RECEPTOR"/>
    <property type="match status" value="1"/>
</dbReference>
<keyword evidence="3" id="KW-1134">Transmembrane beta strand</keyword>
<dbReference type="InterPro" id="IPR012910">
    <property type="entry name" value="Plug_dom"/>
</dbReference>
<evidence type="ECO:0000256" key="3">
    <source>
        <dbReference type="ARBA" id="ARBA00022452"/>
    </source>
</evidence>
<protein>
    <submittedName>
        <fullName evidence="13">TonB-dependent receptor plug domain-containing protein</fullName>
    </submittedName>
</protein>
<evidence type="ECO:0000256" key="7">
    <source>
        <dbReference type="ARBA" id="ARBA00023065"/>
    </source>
</evidence>
<keyword evidence="6" id="KW-0408">Iron</keyword>
<dbReference type="GO" id="GO:0006826">
    <property type="term" value="P:iron ion transport"/>
    <property type="evidence" value="ECO:0007669"/>
    <property type="project" value="UniProtKB-KW"/>
</dbReference>
<keyword evidence="7" id="KW-0406">Ion transport</keyword>
<feature type="domain" description="TonB-dependent receptor plug" evidence="12">
    <location>
        <begin position="86"/>
        <end position="186"/>
    </location>
</feature>
<keyword evidence="10" id="KW-0998">Cell outer membrane</keyword>
<dbReference type="Pfam" id="PF07715">
    <property type="entry name" value="Plug"/>
    <property type="match status" value="1"/>
</dbReference>
<keyword evidence="4" id="KW-0410">Iron transport</keyword>
<name>A0A974P759_9CAUL</name>
<proteinExistence type="predicted"/>